<dbReference type="PANTHER" id="PTHR33507">
    <property type="entry name" value="INNER MEMBRANE PROTEIN YBBJ"/>
    <property type="match status" value="1"/>
</dbReference>
<feature type="chain" id="PRO_5016155026" evidence="6">
    <location>
        <begin position="28"/>
        <end position="469"/>
    </location>
</feature>
<feature type="transmembrane region" description="Helical" evidence="5">
    <location>
        <begin position="359"/>
        <end position="380"/>
    </location>
</feature>
<keyword evidence="3 5" id="KW-1133">Transmembrane helix</keyword>
<reference evidence="10 11" key="1">
    <citation type="submission" date="2018-06" db="EMBL/GenBank/DDBJ databases">
        <title>Genomic Encyclopedia of Archaeal and Bacterial Type Strains, Phase II (KMG-II): from individual species to whole genera.</title>
        <authorList>
            <person name="Goeker M."/>
        </authorList>
    </citation>
    <scope>NUCLEOTIDE SEQUENCE [LARGE SCALE GENOMIC DNA]</scope>
    <source>
        <strain evidence="10 11">DSM 6779</strain>
    </source>
</reference>
<gene>
    <name evidence="10" type="ORF">LX69_02250</name>
</gene>
<dbReference type="InterPro" id="IPR056738">
    <property type="entry name" value="NfeD1b_N"/>
</dbReference>
<evidence type="ECO:0000259" key="7">
    <source>
        <dbReference type="Pfam" id="PF01957"/>
    </source>
</evidence>
<protein>
    <submittedName>
        <fullName evidence="10">Membrane-bound serine protease (ClpP class)</fullName>
    </submittedName>
</protein>
<dbReference type="InterPro" id="IPR052165">
    <property type="entry name" value="Membrane_assoc_protease"/>
</dbReference>
<dbReference type="GO" id="GO:0006508">
    <property type="term" value="P:proteolysis"/>
    <property type="evidence" value="ECO:0007669"/>
    <property type="project" value="UniProtKB-KW"/>
</dbReference>
<evidence type="ECO:0000256" key="6">
    <source>
        <dbReference type="SAM" id="SignalP"/>
    </source>
</evidence>
<dbReference type="Gene3D" id="3.90.226.10">
    <property type="entry name" value="2-enoyl-CoA Hydratase, Chain A, domain 1"/>
    <property type="match status" value="1"/>
</dbReference>
<dbReference type="InterPro" id="IPR012340">
    <property type="entry name" value="NA-bd_OB-fold"/>
</dbReference>
<organism evidence="10 11">
    <name type="scientific">Breznakibacter xylanolyticus</name>
    <dbReference type="NCBI Taxonomy" id="990"/>
    <lineage>
        <taxon>Bacteria</taxon>
        <taxon>Pseudomonadati</taxon>
        <taxon>Bacteroidota</taxon>
        <taxon>Bacteroidia</taxon>
        <taxon>Marinilabiliales</taxon>
        <taxon>Marinilabiliaceae</taxon>
        <taxon>Breznakibacter</taxon>
    </lineage>
</organism>
<dbReference type="RefSeq" id="WP_245935001.1">
    <property type="nucleotide sequence ID" value="NZ_QKZK01000017.1"/>
</dbReference>
<dbReference type="SUPFAM" id="SSF52096">
    <property type="entry name" value="ClpP/crotonase"/>
    <property type="match status" value="1"/>
</dbReference>
<evidence type="ECO:0000256" key="3">
    <source>
        <dbReference type="ARBA" id="ARBA00022989"/>
    </source>
</evidence>
<keyword evidence="10" id="KW-0645">Protease</keyword>
<feature type="transmembrane region" description="Helical" evidence="5">
    <location>
        <begin position="275"/>
        <end position="295"/>
    </location>
</feature>
<dbReference type="InterPro" id="IPR056739">
    <property type="entry name" value="NfeD_membrane"/>
</dbReference>
<keyword evidence="2 5" id="KW-0812">Transmembrane</keyword>
<name>A0A2W7NVB1_9BACT</name>
<dbReference type="Pfam" id="PF24961">
    <property type="entry name" value="NfeD_membrane"/>
    <property type="match status" value="1"/>
</dbReference>
<dbReference type="CDD" id="cd07021">
    <property type="entry name" value="Clp_protease_NfeD_like"/>
    <property type="match status" value="1"/>
</dbReference>
<dbReference type="InterPro" id="IPR002810">
    <property type="entry name" value="NfeD-like_C"/>
</dbReference>
<dbReference type="Pfam" id="PF01957">
    <property type="entry name" value="NfeD"/>
    <property type="match status" value="1"/>
</dbReference>
<dbReference type="PANTHER" id="PTHR33507:SF3">
    <property type="entry name" value="INNER MEMBRANE PROTEIN YBBJ"/>
    <property type="match status" value="1"/>
</dbReference>
<feature type="transmembrane region" description="Helical" evidence="5">
    <location>
        <begin position="248"/>
        <end position="268"/>
    </location>
</feature>
<dbReference type="GO" id="GO:0008233">
    <property type="term" value="F:peptidase activity"/>
    <property type="evidence" value="ECO:0007669"/>
    <property type="project" value="UniProtKB-KW"/>
</dbReference>
<evidence type="ECO:0000256" key="1">
    <source>
        <dbReference type="ARBA" id="ARBA00004141"/>
    </source>
</evidence>
<dbReference type="EMBL" id="QKZK01000017">
    <property type="protein sequence ID" value="PZX15162.1"/>
    <property type="molecule type" value="Genomic_DNA"/>
</dbReference>
<dbReference type="Gene3D" id="2.40.50.140">
    <property type="entry name" value="Nucleic acid-binding proteins"/>
    <property type="match status" value="1"/>
</dbReference>
<evidence type="ECO:0000256" key="2">
    <source>
        <dbReference type="ARBA" id="ARBA00022692"/>
    </source>
</evidence>
<accession>A0A2W7NVB1</accession>
<evidence type="ECO:0000259" key="8">
    <source>
        <dbReference type="Pfam" id="PF24961"/>
    </source>
</evidence>
<feature type="domain" description="NfeD-like C-terminal" evidence="7">
    <location>
        <begin position="414"/>
        <end position="466"/>
    </location>
</feature>
<keyword evidence="11" id="KW-1185">Reference proteome</keyword>
<dbReference type="AlphaFoldDB" id="A0A2W7NVB1"/>
<dbReference type="GO" id="GO:0005886">
    <property type="term" value="C:plasma membrane"/>
    <property type="evidence" value="ECO:0007669"/>
    <property type="project" value="TreeGrafter"/>
</dbReference>
<evidence type="ECO:0000256" key="5">
    <source>
        <dbReference type="SAM" id="Phobius"/>
    </source>
</evidence>
<dbReference type="Proteomes" id="UP000249239">
    <property type="component" value="Unassembled WGS sequence"/>
</dbReference>
<feature type="transmembrane region" description="Helical" evidence="5">
    <location>
        <begin position="301"/>
        <end position="321"/>
    </location>
</feature>
<keyword evidence="10" id="KW-0378">Hydrolase</keyword>
<feature type="transmembrane region" description="Helical" evidence="5">
    <location>
        <begin position="328"/>
        <end position="347"/>
    </location>
</feature>
<feature type="signal peptide" evidence="6">
    <location>
        <begin position="1"/>
        <end position="27"/>
    </location>
</feature>
<evidence type="ECO:0000313" key="11">
    <source>
        <dbReference type="Proteomes" id="UP000249239"/>
    </source>
</evidence>
<evidence type="ECO:0000256" key="4">
    <source>
        <dbReference type="ARBA" id="ARBA00023136"/>
    </source>
</evidence>
<comment type="subcellular location">
    <subcellularLocation>
        <location evidence="1">Membrane</location>
        <topology evidence="1">Multi-pass membrane protein</topology>
    </subcellularLocation>
</comment>
<keyword evidence="6" id="KW-0732">Signal</keyword>
<sequence length="469" mass="50413">MTPMYTFKWSLLVAVALLLLMPFTMSAQSAAAKSVVYVLPVHRDIGSTSWVHMQRAFKEAEALNAECVILHINTYGGQVVFADSMRTRILNSPIPVHAFIDNNAASAGALISIACKNIYMRPGGNIGAATVVDQSGQQMPDKYQSYMRSTIRATAQAHERDTLIQGHDTTLVWKRDPHIAEAMVDASIAIPNVVDSGKVLTFTALEAIEHGFCEGEANSLSEVIDRLGIVNPDVVTFRPSFFDGLKGLLTSPILQGILILIIIGGLYFELQTPGIGFPLAASVLAAILYFSPLYIDGLAENWEILLFAIGVLLIWVEIFVIPGFGITGVAGIFLVVAGLTLSLINNVKWDFSGVSYNDVLQAFLIVILSVIAAFFGGIWLTRRLITSGPLARMALQTTQDVDAGYIAVDAGLKSLVGQVGVAETVLRPSGKVLIDHEVYDAMSVAEFIDKGASIKVVSVTSGQVVVSVI</sequence>
<keyword evidence="4 5" id="KW-0472">Membrane</keyword>
<feature type="domain" description="NfeD integral membrane" evidence="8">
    <location>
        <begin position="254"/>
        <end position="377"/>
    </location>
</feature>
<dbReference type="Pfam" id="PF25145">
    <property type="entry name" value="NfeD1b_N"/>
    <property type="match status" value="1"/>
</dbReference>
<proteinExistence type="predicted"/>
<evidence type="ECO:0000313" key="10">
    <source>
        <dbReference type="EMBL" id="PZX15162.1"/>
    </source>
</evidence>
<comment type="caution">
    <text evidence="10">The sequence shown here is derived from an EMBL/GenBank/DDBJ whole genome shotgun (WGS) entry which is preliminary data.</text>
</comment>
<dbReference type="InterPro" id="IPR029045">
    <property type="entry name" value="ClpP/crotonase-like_dom_sf"/>
</dbReference>
<feature type="domain" description="NfeD1b N-terminal" evidence="9">
    <location>
        <begin position="35"/>
        <end position="163"/>
    </location>
</feature>
<evidence type="ECO:0000259" key="9">
    <source>
        <dbReference type="Pfam" id="PF25145"/>
    </source>
</evidence>